<feature type="transmembrane region" description="Helical" evidence="2">
    <location>
        <begin position="78"/>
        <end position="98"/>
    </location>
</feature>
<dbReference type="Pfam" id="PF01551">
    <property type="entry name" value="Peptidase_M23"/>
    <property type="match status" value="1"/>
</dbReference>
<dbReference type="CDD" id="cd12797">
    <property type="entry name" value="M23_peptidase"/>
    <property type="match status" value="1"/>
</dbReference>
<evidence type="ECO:0000256" key="1">
    <source>
        <dbReference type="SAM" id="MobiDB-lite"/>
    </source>
</evidence>
<feature type="domain" description="M23ase beta-sheet core" evidence="3">
    <location>
        <begin position="174"/>
        <end position="263"/>
    </location>
</feature>
<dbReference type="InterPro" id="IPR011055">
    <property type="entry name" value="Dup_hybrid_motif"/>
</dbReference>
<organism evidence="4 5">
    <name type="scientific">Geomicrobium sediminis</name>
    <dbReference type="NCBI Taxonomy" id="1347788"/>
    <lineage>
        <taxon>Bacteria</taxon>
        <taxon>Bacillati</taxon>
        <taxon>Bacillota</taxon>
        <taxon>Bacilli</taxon>
        <taxon>Bacillales</taxon>
        <taxon>Geomicrobium</taxon>
    </lineage>
</organism>
<dbReference type="PANTHER" id="PTHR21666:SF274">
    <property type="entry name" value="STAGE IV SPORULATION PROTEIN FA"/>
    <property type="match status" value="1"/>
</dbReference>
<evidence type="ECO:0000313" key="4">
    <source>
        <dbReference type="EMBL" id="MBM7631663.1"/>
    </source>
</evidence>
<dbReference type="InterPro" id="IPR016047">
    <property type="entry name" value="M23ase_b-sheet_dom"/>
</dbReference>
<dbReference type="PANTHER" id="PTHR21666">
    <property type="entry name" value="PEPTIDASE-RELATED"/>
    <property type="match status" value="1"/>
</dbReference>
<proteinExistence type="predicted"/>
<name>A0ABS2P9Z0_9BACL</name>
<keyword evidence="2" id="KW-1133">Transmembrane helix</keyword>
<evidence type="ECO:0000259" key="3">
    <source>
        <dbReference type="Pfam" id="PF01551"/>
    </source>
</evidence>
<evidence type="ECO:0000256" key="2">
    <source>
        <dbReference type="SAM" id="Phobius"/>
    </source>
</evidence>
<dbReference type="SUPFAM" id="SSF51261">
    <property type="entry name" value="Duplicated hybrid motif"/>
    <property type="match status" value="1"/>
</dbReference>
<dbReference type="Gene3D" id="2.70.70.10">
    <property type="entry name" value="Glucose Permease (Domain IIA)"/>
    <property type="match status" value="1"/>
</dbReference>
<dbReference type="EMBL" id="JAFBEC010000002">
    <property type="protein sequence ID" value="MBM7631663.1"/>
    <property type="molecule type" value="Genomic_DNA"/>
</dbReference>
<comment type="caution">
    <text evidence="4">The sequence shown here is derived from an EMBL/GenBank/DDBJ whole genome shotgun (WGS) entry which is preliminary data.</text>
</comment>
<protein>
    <submittedName>
        <fullName evidence="4">Stage IV sporulation protein FA</fullName>
    </submittedName>
</protein>
<evidence type="ECO:0000313" key="5">
    <source>
        <dbReference type="Proteomes" id="UP000741863"/>
    </source>
</evidence>
<dbReference type="InterPro" id="IPR050570">
    <property type="entry name" value="Cell_wall_metabolism_enzyme"/>
</dbReference>
<feature type="region of interest" description="Disordered" evidence="1">
    <location>
        <begin position="1"/>
        <end position="38"/>
    </location>
</feature>
<keyword evidence="5" id="KW-1185">Reference proteome</keyword>
<feature type="compositionally biased region" description="Basic and acidic residues" evidence="1">
    <location>
        <begin position="1"/>
        <end position="14"/>
    </location>
</feature>
<dbReference type="Proteomes" id="UP000741863">
    <property type="component" value="Unassembled WGS sequence"/>
</dbReference>
<accession>A0ABS2P9Z0</accession>
<feature type="compositionally biased region" description="Basic and acidic residues" evidence="1">
    <location>
        <begin position="26"/>
        <end position="36"/>
    </location>
</feature>
<reference evidence="4 5" key="1">
    <citation type="submission" date="2021-01" db="EMBL/GenBank/DDBJ databases">
        <title>Genomic Encyclopedia of Type Strains, Phase IV (KMG-IV): sequencing the most valuable type-strain genomes for metagenomic binning, comparative biology and taxonomic classification.</title>
        <authorList>
            <person name="Goeker M."/>
        </authorList>
    </citation>
    <scope>NUCLEOTIDE SEQUENCE [LARGE SCALE GENOMIC DNA]</scope>
    <source>
        <strain evidence="4 5">DSM 25540</strain>
    </source>
</reference>
<gene>
    <name evidence="4" type="ORF">JOD17_000755</name>
</gene>
<sequence>MGDQLDRIRKEAEKKRKKETTVQKAQEPKKNNEKELPLYSYYPSREEMNEHEPEFYMWRNEEISEAKQKKKEKVKQRFFIQWVAALGLFLITAIVVQADHPSLNETKQTALSLYQDEFQFAAVSSWYEEQFGHPLALLPANPNVTNEEPSFDGYAMPAAGEIQVTETFSENGQAIVVETMENAAVTAVRPGVVIRAGENEGFGQTIVIQHEDGTEAMYGSLQTIDVHVYDHVAVGDSIGTVSSDNGGGQFMFGLRSDDEFIDPSEVMTFD</sequence>
<keyword evidence="2" id="KW-0472">Membrane</keyword>
<keyword evidence="2" id="KW-0812">Transmembrane</keyword>
<dbReference type="RefSeq" id="WP_204695761.1">
    <property type="nucleotide sequence ID" value="NZ_JAFBEC010000002.1"/>
</dbReference>